<proteinExistence type="predicted"/>
<name>A0AAN8XML9_POLSC</name>
<reference evidence="2 3" key="1">
    <citation type="submission" date="2023-10" db="EMBL/GenBank/DDBJ databases">
        <title>Genomes of two closely related lineages of the louse Polyplax serrata with different host specificities.</title>
        <authorList>
            <person name="Martinu J."/>
            <person name="Tarabai H."/>
            <person name="Stefka J."/>
            <person name="Hypsa V."/>
        </authorList>
    </citation>
    <scope>NUCLEOTIDE SEQUENCE [LARGE SCALE GENOMIC DNA]</scope>
    <source>
        <strain evidence="2">HR10_N</strain>
    </source>
</reference>
<sequence length="205" mass="23060">MSAAPCAGARKWMTLTTSSLSVHEFRICIKSVITIITNKNNTGKSNTKPTAKKVPAEDIVKVSSSYVTDLLDKYTDEVEQYYLRNQESPTIRLLLTAQYASQRGTEVGSAIILGKQKKDKADAKRITVNMLREKIAPKRGPLHDRVLLNSIVQGTPTYAEKNSTVPYSSSTPNTENRDKAQRKRKVYKHQKLMAEPPRPEKKRNL</sequence>
<evidence type="ECO:0000313" key="3">
    <source>
        <dbReference type="Proteomes" id="UP001372834"/>
    </source>
</evidence>
<protein>
    <submittedName>
        <fullName evidence="2">Uncharacterized protein</fullName>
    </submittedName>
</protein>
<accession>A0AAN8XML9</accession>
<dbReference type="AlphaFoldDB" id="A0AAN8XML9"/>
<feature type="compositionally biased region" description="Basic residues" evidence="1">
    <location>
        <begin position="180"/>
        <end position="191"/>
    </location>
</feature>
<organism evidence="2 3">
    <name type="scientific">Polyplax serrata</name>
    <name type="common">Common mouse louse</name>
    <dbReference type="NCBI Taxonomy" id="468196"/>
    <lineage>
        <taxon>Eukaryota</taxon>
        <taxon>Metazoa</taxon>
        <taxon>Ecdysozoa</taxon>
        <taxon>Arthropoda</taxon>
        <taxon>Hexapoda</taxon>
        <taxon>Insecta</taxon>
        <taxon>Pterygota</taxon>
        <taxon>Neoptera</taxon>
        <taxon>Paraneoptera</taxon>
        <taxon>Psocodea</taxon>
        <taxon>Troctomorpha</taxon>
        <taxon>Phthiraptera</taxon>
        <taxon>Anoplura</taxon>
        <taxon>Polyplacidae</taxon>
        <taxon>Polyplax</taxon>
    </lineage>
</organism>
<evidence type="ECO:0000256" key="1">
    <source>
        <dbReference type="SAM" id="MobiDB-lite"/>
    </source>
</evidence>
<feature type="region of interest" description="Disordered" evidence="1">
    <location>
        <begin position="159"/>
        <end position="205"/>
    </location>
</feature>
<gene>
    <name evidence="2" type="ORF">RUM43_000116</name>
</gene>
<comment type="caution">
    <text evidence="2">The sequence shown here is derived from an EMBL/GenBank/DDBJ whole genome shotgun (WGS) entry which is preliminary data.</text>
</comment>
<evidence type="ECO:0000313" key="2">
    <source>
        <dbReference type="EMBL" id="KAK6643853.1"/>
    </source>
</evidence>
<feature type="compositionally biased region" description="Polar residues" evidence="1">
    <location>
        <begin position="159"/>
        <end position="174"/>
    </location>
</feature>
<dbReference type="Proteomes" id="UP001372834">
    <property type="component" value="Unassembled WGS sequence"/>
</dbReference>
<dbReference type="EMBL" id="JAWJWE010000001">
    <property type="protein sequence ID" value="KAK6643853.1"/>
    <property type="molecule type" value="Genomic_DNA"/>
</dbReference>